<dbReference type="FunFam" id="2.130.10.10:FF:000823">
    <property type="entry name" value="Cell cycle control protein (Cwf8), putative"/>
    <property type="match status" value="1"/>
</dbReference>
<dbReference type="InterPro" id="IPR001680">
    <property type="entry name" value="WD40_rpt"/>
</dbReference>
<keyword evidence="10 16" id="KW-0833">Ubl conjugation pathway</keyword>
<organism evidence="18 19">
    <name type="scientific">Aspergillus heteromorphus CBS 117.55</name>
    <dbReference type="NCBI Taxonomy" id="1448321"/>
    <lineage>
        <taxon>Eukaryota</taxon>
        <taxon>Fungi</taxon>
        <taxon>Dikarya</taxon>
        <taxon>Ascomycota</taxon>
        <taxon>Pezizomycotina</taxon>
        <taxon>Eurotiomycetes</taxon>
        <taxon>Eurotiomycetidae</taxon>
        <taxon>Eurotiales</taxon>
        <taxon>Aspergillaceae</taxon>
        <taxon>Aspergillus</taxon>
        <taxon>Aspergillus subgen. Circumdati</taxon>
    </lineage>
</organism>
<comment type="pathway">
    <text evidence="2 16">Protein modification; protein ubiquitination.</text>
</comment>
<dbReference type="InterPro" id="IPR013083">
    <property type="entry name" value="Znf_RING/FYVE/PHD"/>
</dbReference>
<dbReference type="PROSITE" id="PS50082">
    <property type="entry name" value="WD_REPEATS_2"/>
    <property type="match status" value="2"/>
</dbReference>
<evidence type="ECO:0000256" key="3">
    <source>
        <dbReference type="ARBA" id="ARBA00006388"/>
    </source>
</evidence>
<dbReference type="STRING" id="1448321.A0A317UR67"/>
<feature type="domain" description="U-box" evidence="17">
    <location>
        <begin position="1"/>
        <end position="70"/>
    </location>
</feature>
<evidence type="ECO:0000256" key="5">
    <source>
        <dbReference type="ARBA" id="ARBA00022664"/>
    </source>
</evidence>
<keyword evidence="8" id="KW-0677">Repeat</keyword>
<dbReference type="Gene3D" id="3.30.40.10">
    <property type="entry name" value="Zinc/RING finger domain, C3HC4 (zinc finger)"/>
    <property type="match status" value="1"/>
</dbReference>
<comment type="subcellular location">
    <subcellularLocation>
        <location evidence="1 16">Nucleus</location>
    </subcellularLocation>
</comment>
<comment type="function">
    <text evidence="16">Ubiquitin-protein ligase which is mainly involved pre-mRNA splicing and DNA repair. Required for pre-mRNA splicing as component of the spliceosome.</text>
</comment>
<keyword evidence="4 15" id="KW-0853">WD repeat</keyword>
<evidence type="ECO:0000256" key="14">
    <source>
        <dbReference type="ARBA" id="ARBA00023242"/>
    </source>
</evidence>
<comment type="subunit">
    <text evidence="16">Homotetramer.</text>
</comment>
<evidence type="ECO:0000256" key="12">
    <source>
        <dbReference type="ARBA" id="ARBA00023187"/>
    </source>
</evidence>
<comment type="catalytic activity">
    <reaction evidence="16">
        <text>S-ubiquitinyl-[E2 ubiquitin-conjugating enzyme]-L-cysteine + [acceptor protein]-L-lysine = [E2 ubiquitin-conjugating enzyme]-L-cysteine + N(6)-ubiquitinyl-[acceptor protein]-L-lysine.</text>
        <dbReference type="EC" id="2.3.2.27"/>
    </reaction>
</comment>
<dbReference type="RefSeq" id="XP_025394147.1">
    <property type="nucleotide sequence ID" value="XM_025544509.1"/>
</dbReference>
<keyword evidence="11" id="KW-0413">Isomerase</keyword>
<keyword evidence="12 16" id="KW-0508">mRNA splicing</keyword>
<evidence type="ECO:0000256" key="15">
    <source>
        <dbReference type="PROSITE-ProRule" id="PRU00221"/>
    </source>
</evidence>
<gene>
    <name evidence="18" type="ORF">BO70DRAFT_367129</name>
</gene>
<dbReference type="Proteomes" id="UP000247233">
    <property type="component" value="Unassembled WGS sequence"/>
</dbReference>
<evidence type="ECO:0000256" key="1">
    <source>
        <dbReference type="ARBA" id="ARBA00004123"/>
    </source>
</evidence>
<dbReference type="SMART" id="SM00504">
    <property type="entry name" value="Ubox"/>
    <property type="match status" value="1"/>
</dbReference>
<dbReference type="GO" id="GO:0006281">
    <property type="term" value="P:DNA repair"/>
    <property type="evidence" value="ECO:0007669"/>
    <property type="project" value="UniProtKB-KW"/>
</dbReference>
<dbReference type="PROSITE" id="PS51698">
    <property type="entry name" value="U_BOX"/>
    <property type="match status" value="1"/>
</dbReference>
<keyword evidence="11" id="KW-0697">Rotamase</keyword>
<feature type="repeat" description="WD" evidence="15">
    <location>
        <begin position="275"/>
        <end position="316"/>
    </location>
</feature>
<dbReference type="GeneID" id="37066746"/>
<dbReference type="InterPro" id="IPR036322">
    <property type="entry name" value="WD40_repeat_dom_sf"/>
</dbReference>
<evidence type="ECO:0000256" key="2">
    <source>
        <dbReference type="ARBA" id="ARBA00004906"/>
    </source>
</evidence>
<dbReference type="GO" id="GO:0061630">
    <property type="term" value="F:ubiquitin protein ligase activity"/>
    <property type="evidence" value="ECO:0007669"/>
    <property type="project" value="UniProtKB-UniRule"/>
</dbReference>
<protein>
    <recommendedName>
        <fullName evidence="16">Pre-mRNA-processing factor 19</fullName>
        <ecNumber evidence="16">2.3.2.27</ecNumber>
    </recommendedName>
</protein>
<accession>A0A317UR67</accession>
<evidence type="ECO:0000256" key="9">
    <source>
        <dbReference type="ARBA" id="ARBA00022763"/>
    </source>
</evidence>
<keyword evidence="19" id="KW-1185">Reference proteome</keyword>
<reference evidence="18 19" key="1">
    <citation type="submission" date="2016-12" db="EMBL/GenBank/DDBJ databases">
        <title>The genomes of Aspergillus section Nigri reveals drivers in fungal speciation.</title>
        <authorList>
            <consortium name="DOE Joint Genome Institute"/>
            <person name="Vesth T.C."/>
            <person name="Nybo J."/>
            <person name="Theobald S."/>
            <person name="Brandl J."/>
            <person name="Frisvad J.C."/>
            <person name="Nielsen K.F."/>
            <person name="Lyhne E.K."/>
            <person name="Kogle M.E."/>
            <person name="Kuo A."/>
            <person name="Riley R."/>
            <person name="Clum A."/>
            <person name="Nolan M."/>
            <person name="Lipzen A."/>
            <person name="Salamov A."/>
            <person name="Henrissat B."/>
            <person name="Wiebenga A."/>
            <person name="De Vries R.P."/>
            <person name="Grigoriev I.V."/>
            <person name="Mortensen U.H."/>
            <person name="Andersen M.R."/>
            <person name="Baker S.E."/>
        </authorList>
    </citation>
    <scope>NUCLEOTIDE SEQUENCE [LARGE SCALE GENOMIC DNA]</scope>
    <source>
        <strain evidence="18 19">CBS 117.55</strain>
    </source>
</reference>
<evidence type="ECO:0000256" key="8">
    <source>
        <dbReference type="ARBA" id="ARBA00022737"/>
    </source>
</evidence>
<dbReference type="InterPro" id="IPR013915">
    <property type="entry name" value="Prp19_cc"/>
</dbReference>
<dbReference type="PANTHER" id="PTHR43995:SF1">
    <property type="entry name" value="PRE-MRNA-PROCESSING FACTOR 19"/>
    <property type="match status" value="1"/>
</dbReference>
<dbReference type="GO" id="GO:0071006">
    <property type="term" value="C:U2-type catalytic step 1 spliceosome"/>
    <property type="evidence" value="ECO:0007669"/>
    <property type="project" value="TreeGrafter"/>
</dbReference>
<proteinExistence type="inferred from homology"/>
<dbReference type="FunFam" id="3.30.40.10:FF:000027">
    <property type="entry name" value="Pre-mRNA-processing factor 19, putative"/>
    <property type="match status" value="1"/>
</dbReference>
<dbReference type="GO" id="GO:0005737">
    <property type="term" value="C:cytoplasm"/>
    <property type="evidence" value="ECO:0007669"/>
    <property type="project" value="TreeGrafter"/>
</dbReference>
<evidence type="ECO:0000256" key="7">
    <source>
        <dbReference type="ARBA" id="ARBA00022728"/>
    </source>
</evidence>
<evidence type="ECO:0000313" key="19">
    <source>
        <dbReference type="Proteomes" id="UP000247233"/>
    </source>
</evidence>
<dbReference type="Pfam" id="PF00400">
    <property type="entry name" value="WD40"/>
    <property type="match status" value="2"/>
</dbReference>
<comment type="caution">
    <text evidence="18">The sequence shown here is derived from an EMBL/GenBank/DDBJ whole genome shotgun (WGS) entry which is preliminary data.</text>
</comment>
<dbReference type="SUPFAM" id="SSF50978">
    <property type="entry name" value="WD40 repeat-like"/>
    <property type="match status" value="1"/>
</dbReference>
<dbReference type="AlphaFoldDB" id="A0A317UR67"/>
<evidence type="ECO:0000256" key="11">
    <source>
        <dbReference type="ARBA" id="ARBA00023110"/>
    </source>
</evidence>
<dbReference type="EC" id="2.3.2.27" evidence="16"/>
<dbReference type="Pfam" id="PF08606">
    <property type="entry name" value="Prp19"/>
    <property type="match status" value="1"/>
</dbReference>
<keyword evidence="14 16" id="KW-0539">Nucleus</keyword>
<evidence type="ECO:0000256" key="6">
    <source>
        <dbReference type="ARBA" id="ARBA00022679"/>
    </source>
</evidence>
<evidence type="ECO:0000256" key="13">
    <source>
        <dbReference type="ARBA" id="ARBA00023204"/>
    </source>
</evidence>
<evidence type="ECO:0000256" key="4">
    <source>
        <dbReference type="ARBA" id="ARBA00022574"/>
    </source>
</evidence>
<dbReference type="GO" id="GO:0003755">
    <property type="term" value="F:peptidyl-prolyl cis-trans isomerase activity"/>
    <property type="evidence" value="ECO:0007669"/>
    <property type="project" value="UniProtKB-KW"/>
</dbReference>
<evidence type="ECO:0000256" key="10">
    <source>
        <dbReference type="ARBA" id="ARBA00022786"/>
    </source>
</evidence>
<keyword evidence="6 16" id="KW-0808">Transferase</keyword>
<dbReference type="VEuPathDB" id="FungiDB:BO70DRAFT_367129"/>
<evidence type="ECO:0000256" key="16">
    <source>
        <dbReference type="RuleBase" id="RU367101"/>
    </source>
</evidence>
<feature type="repeat" description="WD" evidence="15">
    <location>
        <begin position="321"/>
        <end position="357"/>
    </location>
</feature>
<evidence type="ECO:0000313" key="18">
    <source>
        <dbReference type="EMBL" id="PWY63889.1"/>
    </source>
</evidence>
<dbReference type="EMBL" id="MSFL01000074">
    <property type="protein sequence ID" value="PWY63889.1"/>
    <property type="molecule type" value="Genomic_DNA"/>
</dbReference>
<evidence type="ECO:0000259" key="17">
    <source>
        <dbReference type="PROSITE" id="PS51698"/>
    </source>
</evidence>
<dbReference type="GO" id="GO:0000974">
    <property type="term" value="C:Prp19 complex"/>
    <property type="evidence" value="ECO:0007669"/>
    <property type="project" value="UniProtKB-UniRule"/>
</dbReference>
<dbReference type="PANTHER" id="PTHR43995">
    <property type="entry name" value="PRE-MRNA-PROCESSING FACTOR 19"/>
    <property type="match status" value="1"/>
</dbReference>
<dbReference type="SUPFAM" id="SSF57850">
    <property type="entry name" value="RING/U-box"/>
    <property type="match status" value="1"/>
</dbReference>
<dbReference type="CDD" id="cd16656">
    <property type="entry name" value="RING-Ubox_PRP19"/>
    <property type="match status" value="1"/>
</dbReference>
<keyword evidence="7 16" id="KW-0747">Spliceosome</keyword>
<sequence length="475" mass="49378">MLCAISGEAPQVPVVSPKSGSVFEKRLIEAYITENGKDPVNGEELSTDDLIDVKSQRVVRPRPPTLTSIPSLLSVFQEEWDALALEAYTLRQTLAQTRQELSSALYQHDAAVRVIARLTQERDEARDALSKVTVGARGAGAAGEAMQVDATGLPEAVLARVESTQAALSKTRRKRPVPEGWATSEAISTYKPTESSQPLYPGSKALSVNSSGELALIGGADGAVGVYSLAQKQVVQTLQAAGPVTGAAWAGEKAIVASSTGSVQVFENGAEVAKFSSHAGAATALAVHATGDIVVSVGADKSYVLYDLTTNSVITQIFSDSSLLSVQTHPDGHLIAAGGVDGQIKVFDIKSGAVAASFAMSGPVKSLFFSENGVFLAAVADSSTTVSIWDLRNAQESKVLETGSAIESINWDYSGQFLLTAGPSGVTVHQYSKGSKSWSEPLRSAVPAVAAAWGSSAQSIVALNGEGGVTELTAQ</sequence>
<dbReference type="InterPro" id="IPR003613">
    <property type="entry name" value="Ubox_domain"/>
</dbReference>
<dbReference type="GO" id="GO:0000398">
    <property type="term" value="P:mRNA splicing, via spliceosome"/>
    <property type="evidence" value="ECO:0007669"/>
    <property type="project" value="InterPro"/>
</dbReference>
<dbReference type="SMART" id="SM00320">
    <property type="entry name" value="WD40"/>
    <property type="match status" value="6"/>
</dbReference>
<dbReference type="GO" id="GO:0070534">
    <property type="term" value="P:protein K63-linked ubiquitination"/>
    <property type="evidence" value="ECO:0007669"/>
    <property type="project" value="UniProtKB-UniRule"/>
</dbReference>
<keyword evidence="5 16" id="KW-0507">mRNA processing</keyword>
<dbReference type="InterPro" id="IPR055340">
    <property type="entry name" value="RING-Ubox_PRP19"/>
</dbReference>
<dbReference type="UniPathway" id="UPA00143"/>
<dbReference type="OrthoDB" id="687049at2759"/>
<dbReference type="InterPro" id="IPR038959">
    <property type="entry name" value="Prp19"/>
</dbReference>
<name>A0A317UR67_9EURO</name>
<dbReference type="InterPro" id="IPR015943">
    <property type="entry name" value="WD40/YVTN_repeat-like_dom_sf"/>
</dbReference>
<keyword evidence="13 16" id="KW-0234">DNA repair</keyword>
<comment type="similarity">
    <text evidence="3 16">Belongs to the WD repeat PRP19 family.</text>
</comment>
<keyword evidence="9 16" id="KW-0227">DNA damage</keyword>
<dbReference type="Gene3D" id="2.130.10.10">
    <property type="entry name" value="YVTN repeat-like/Quinoprotein amine dehydrogenase"/>
    <property type="match status" value="1"/>
</dbReference>